<keyword evidence="2" id="KW-0808">Transferase</keyword>
<dbReference type="GO" id="GO:0016757">
    <property type="term" value="F:glycosyltransferase activity"/>
    <property type="evidence" value="ECO:0007669"/>
    <property type="project" value="InterPro"/>
</dbReference>
<sequence>MTLNSDRIAVFVAGNSAIYFPALVALRSIRRLNRHLPLDFFVSFEEADLSAEHAKMFDDYQITFVPSRELASIESLDSFDLMHEGRWPKHVFYNWVMPMYLRSLGYNHAVKVDYDILCMSPYMLEDICDSSSVFSACVFSQDLLREGITASVCEAFGADFNRQDEARYFNAGFAAINIVEYTERDFFSRFQAAYSLLMTDCPSIPNAEQVAWSLVCASDPQVLRNIDHSYNVRTTTLPVLNRDGSARIRNLHFVTHNKPWLPADFTYLDRYVPRGRTSVYIYREAWLREASCIPGFSKFVSSGVPGVLDTVGLLSRVLGAHYVYERGR</sequence>
<dbReference type="Proteomes" id="UP000234300">
    <property type="component" value="Unassembled WGS sequence"/>
</dbReference>
<name>A0A2H1KYK1_BREAU</name>
<dbReference type="Pfam" id="PF01501">
    <property type="entry name" value="Glyco_transf_8"/>
    <property type="match status" value="1"/>
</dbReference>
<protein>
    <submittedName>
        <fullName evidence="2">Lipopolysaccharide biosynthesis protein, LPS:glycosyltransferase</fullName>
    </submittedName>
</protein>
<proteinExistence type="predicted"/>
<reference evidence="2 3" key="1">
    <citation type="submission" date="2017-03" db="EMBL/GenBank/DDBJ databases">
        <authorList>
            <person name="Afonso C.L."/>
            <person name="Miller P.J."/>
            <person name="Scott M.A."/>
            <person name="Spackman E."/>
            <person name="Goraichik I."/>
            <person name="Dimitrov K.M."/>
            <person name="Suarez D.L."/>
            <person name="Swayne D.E."/>
        </authorList>
    </citation>
    <scope>NUCLEOTIDE SEQUENCE [LARGE SCALE GENOMIC DNA]</scope>
    <source>
        <strain evidence="3">8(6)</strain>
    </source>
</reference>
<evidence type="ECO:0000256" key="1">
    <source>
        <dbReference type="SAM" id="Phobius"/>
    </source>
</evidence>
<dbReference type="SUPFAM" id="SSF53448">
    <property type="entry name" value="Nucleotide-diphospho-sugar transferases"/>
    <property type="match status" value="1"/>
</dbReference>
<keyword evidence="1" id="KW-0812">Transmembrane</keyword>
<dbReference type="AlphaFoldDB" id="A0A2H1KYK1"/>
<keyword evidence="1" id="KW-1133">Transmembrane helix</keyword>
<feature type="transmembrane region" description="Helical" evidence="1">
    <location>
        <begin position="6"/>
        <end position="26"/>
    </location>
</feature>
<evidence type="ECO:0000313" key="2">
    <source>
        <dbReference type="EMBL" id="SMY04853.1"/>
    </source>
</evidence>
<keyword evidence="1" id="KW-0472">Membrane</keyword>
<gene>
    <name evidence="2" type="ORF">BAURA86_03847</name>
</gene>
<accession>A0A2H1KYK1</accession>
<evidence type="ECO:0000313" key="3">
    <source>
        <dbReference type="Proteomes" id="UP000234300"/>
    </source>
</evidence>
<dbReference type="RefSeq" id="WP_101557628.1">
    <property type="nucleotide sequence ID" value="NZ_FXZI01000024.1"/>
</dbReference>
<dbReference type="InterPro" id="IPR029044">
    <property type="entry name" value="Nucleotide-diphossugar_trans"/>
</dbReference>
<dbReference type="InterPro" id="IPR002495">
    <property type="entry name" value="Glyco_trans_8"/>
</dbReference>
<organism evidence="2 3">
    <name type="scientific">Brevibacterium aurantiacum</name>
    <dbReference type="NCBI Taxonomy" id="273384"/>
    <lineage>
        <taxon>Bacteria</taxon>
        <taxon>Bacillati</taxon>
        <taxon>Actinomycetota</taxon>
        <taxon>Actinomycetes</taxon>
        <taxon>Micrococcales</taxon>
        <taxon>Brevibacteriaceae</taxon>
        <taxon>Brevibacterium</taxon>
    </lineage>
</organism>
<dbReference type="Gene3D" id="3.90.550.10">
    <property type="entry name" value="Spore Coat Polysaccharide Biosynthesis Protein SpsA, Chain A"/>
    <property type="match status" value="1"/>
</dbReference>
<dbReference type="EMBL" id="FXZI01000024">
    <property type="protein sequence ID" value="SMY04853.1"/>
    <property type="molecule type" value="Genomic_DNA"/>
</dbReference>